<reference evidence="3 4" key="1">
    <citation type="submission" date="2020-09" db="EMBL/GenBank/DDBJ databases">
        <title>De no assembly of potato wild relative species, Solanum commersonii.</title>
        <authorList>
            <person name="Cho K."/>
        </authorList>
    </citation>
    <scope>NUCLEOTIDE SEQUENCE [LARGE SCALE GENOMIC DNA]</scope>
    <source>
        <strain evidence="3">LZ3.2</strain>
        <tissue evidence="3">Leaf</tissue>
    </source>
</reference>
<evidence type="ECO:0000256" key="1">
    <source>
        <dbReference type="SAM" id="MobiDB-lite"/>
    </source>
</evidence>
<keyword evidence="4" id="KW-1185">Reference proteome</keyword>
<evidence type="ECO:0000259" key="2">
    <source>
        <dbReference type="Pfam" id="PF14111"/>
    </source>
</evidence>
<feature type="domain" description="DUF4283" evidence="2">
    <location>
        <begin position="132"/>
        <end position="213"/>
    </location>
</feature>
<accession>A0A9J5XBG0</accession>
<dbReference type="InterPro" id="IPR025558">
    <property type="entry name" value="DUF4283"/>
</dbReference>
<comment type="caution">
    <text evidence="3">The sequence shown here is derived from an EMBL/GenBank/DDBJ whole genome shotgun (WGS) entry which is preliminary data.</text>
</comment>
<gene>
    <name evidence="3" type="ORF">H5410_046149</name>
</gene>
<proteinExistence type="predicted"/>
<feature type="region of interest" description="Disordered" evidence="1">
    <location>
        <begin position="389"/>
        <end position="433"/>
    </location>
</feature>
<feature type="region of interest" description="Disordered" evidence="1">
    <location>
        <begin position="53"/>
        <end position="73"/>
    </location>
</feature>
<feature type="compositionally biased region" description="Basic residues" evidence="1">
    <location>
        <begin position="389"/>
        <end position="398"/>
    </location>
</feature>
<protein>
    <recommendedName>
        <fullName evidence="2">DUF4283 domain-containing protein</fullName>
    </recommendedName>
</protein>
<dbReference type="Proteomes" id="UP000824120">
    <property type="component" value="Chromosome 9"/>
</dbReference>
<evidence type="ECO:0000313" key="4">
    <source>
        <dbReference type="Proteomes" id="UP000824120"/>
    </source>
</evidence>
<dbReference type="PANTHER" id="PTHR33233:SF17">
    <property type="entry name" value="DUF4283 DOMAIN-CONTAINING PROTEIN"/>
    <property type="match status" value="1"/>
</dbReference>
<feature type="compositionally biased region" description="Gly residues" evidence="1">
    <location>
        <begin position="424"/>
        <end position="433"/>
    </location>
</feature>
<sequence>MARGRKKMVIGGHMSAWNGSTLSIGEIHNRGTKPVEQLPKLSKTPVLITSPKSKTRLEERGTHGEWEPTPQIESTQSTSKVLVELILRKEGQEGKKEEPELKKWSNLFQRNHMAAQGMKLNYIAPTVDAETLRWKHVLILYVVGVEPTITAIECYIAAQWNYLAKPKAFYHNDSYFLVRFGSFEDRDKVLNLGPHILRNKPIIVKTWVSEFDLGKEIMQTFPVWVKFPNLPLNCWDIQSLSRISSGLGIPLFADKCITQIERVSYGRVLIEMDIIQKLPVDIKVEDPNGREFTQNMVYEWVPVFYPKCLIIGHKFHEKGEEHKQKDKAVKRTTEWQLKRSELQAESSNTLENSGLVEVISSSKLVGEHRATNTGHWRKMGGSKREINNKRAKTKHRKVIIPIENKFNPLHDHDTRPTANKDKGLGGAGKELGK</sequence>
<dbReference type="PANTHER" id="PTHR33233">
    <property type="entry name" value="ENDONUCLEASE/EXONUCLEASE/PHOSPHATASE"/>
    <property type="match status" value="1"/>
</dbReference>
<dbReference type="EMBL" id="JACXVP010000009">
    <property type="protein sequence ID" value="KAG5585715.1"/>
    <property type="molecule type" value="Genomic_DNA"/>
</dbReference>
<feature type="compositionally biased region" description="Basic and acidic residues" evidence="1">
    <location>
        <begin position="408"/>
        <end position="423"/>
    </location>
</feature>
<dbReference type="Pfam" id="PF14111">
    <property type="entry name" value="DUF4283"/>
    <property type="match status" value="1"/>
</dbReference>
<name>A0A9J5XBG0_SOLCO</name>
<feature type="compositionally biased region" description="Basic and acidic residues" evidence="1">
    <location>
        <begin position="55"/>
        <end position="66"/>
    </location>
</feature>
<organism evidence="3 4">
    <name type="scientific">Solanum commersonii</name>
    <name type="common">Commerson's wild potato</name>
    <name type="synonym">Commerson's nightshade</name>
    <dbReference type="NCBI Taxonomy" id="4109"/>
    <lineage>
        <taxon>Eukaryota</taxon>
        <taxon>Viridiplantae</taxon>
        <taxon>Streptophyta</taxon>
        <taxon>Embryophyta</taxon>
        <taxon>Tracheophyta</taxon>
        <taxon>Spermatophyta</taxon>
        <taxon>Magnoliopsida</taxon>
        <taxon>eudicotyledons</taxon>
        <taxon>Gunneridae</taxon>
        <taxon>Pentapetalae</taxon>
        <taxon>asterids</taxon>
        <taxon>lamiids</taxon>
        <taxon>Solanales</taxon>
        <taxon>Solanaceae</taxon>
        <taxon>Solanoideae</taxon>
        <taxon>Solaneae</taxon>
        <taxon>Solanum</taxon>
    </lineage>
</organism>
<dbReference type="OrthoDB" id="1939300at2759"/>
<dbReference type="AlphaFoldDB" id="A0A9J5XBG0"/>
<evidence type="ECO:0000313" key="3">
    <source>
        <dbReference type="EMBL" id="KAG5585715.1"/>
    </source>
</evidence>
<feature type="non-terminal residue" evidence="3">
    <location>
        <position position="433"/>
    </location>
</feature>